<sequence>MIRHKITIRSMLMNYLLVSDIFGKTAHLSLLAQQLRGKVSLCDPYLGEIQLPINEQFQYQHFITHCGHDSYFERVHVKMAAIRQPTTIIAFSAGAAAVWRAQAELKNSFIKKIIAFYPSQVRHHLELEAKVPCRFIFPHSEEHFDIKPVIATLKSKAKVSCEIADFGHGFMNPLSENFNQLGYQQFTEQLLKESCHLEVATNH</sequence>
<dbReference type="Proteomes" id="UP001156974">
    <property type="component" value="Unassembled WGS sequence"/>
</dbReference>
<organism evidence="1 2">
    <name type="scientific">Pseudoalteromonas shioyasakiensis</name>
    <dbReference type="NCBI Taxonomy" id="1190813"/>
    <lineage>
        <taxon>Bacteria</taxon>
        <taxon>Pseudomonadati</taxon>
        <taxon>Pseudomonadota</taxon>
        <taxon>Gammaproteobacteria</taxon>
        <taxon>Alteromonadales</taxon>
        <taxon>Pseudoalteromonadaceae</taxon>
        <taxon>Pseudoalteromonas</taxon>
    </lineage>
</organism>
<protein>
    <recommendedName>
        <fullName evidence="3">Dienelactone hydrolase domain-containing protein</fullName>
    </recommendedName>
</protein>
<dbReference type="EMBL" id="JAKUMG010000001">
    <property type="protein sequence ID" value="MDI4668381.1"/>
    <property type="molecule type" value="Genomic_DNA"/>
</dbReference>
<gene>
    <name evidence="1" type="ORF">MKZ47_04615</name>
</gene>
<comment type="caution">
    <text evidence="1">The sequence shown here is derived from an EMBL/GenBank/DDBJ whole genome shotgun (WGS) entry which is preliminary data.</text>
</comment>
<reference evidence="1 2" key="1">
    <citation type="submission" date="2022-02" db="EMBL/GenBank/DDBJ databases">
        <title>Genome analysis of Beneficial Microorganisms for Coral consortium from Pocillopora damicornis.</title>
        <authorList>
            <person name="Rosado P.M."/>
            <person name="Cardoso P.M."/>
            <person name="Rosado J.G."/>
            <person name="Schultz J."/>
            <person name="Rocha U."/>
            <person name="Costa T.K."/>
            <person name="Peixoto R.S."/>
        </authorList>
    </citation>
    <scope>NUCLEOTIDE SEQUENCE [LARGE SCALE GENOMIC DNA]</scope>
    <source>
        <strain evidence="1 2">BMC5</strain>
    </source>
</reference>
<accession>A0ABT6TWU4</accession>
<evidence type="ECO:0000313" key="2">
    <source>
        <dbReference type="Proteomes" id="UP001156974"/>
    </source>
</evidence>
<evidence type="ECO:0008006" key="3">
    <source>
        <dbReference type="Google" id="ProtNLM"/>
    </source>
</evidence>
<keyword evidence="2" id="KW-1185">Reference proteome</keyword>
<evidence type="ECO:0000313" key="1">
    <source>
        <dbReference type="EMBL" id="MDI4668381.1"/>
    </source>
</evidence>
<dbReference type="SUPFAM" id="SSF53474">
    <property type="entry name" value="alpha/beta-Hydrolases"/>
    <property type="match status" value="1"/>
</dbReference>
<dbReference type="RefSeq" id="WP_175081749.1">
    <property type="nucleotide sequence ID" value="NZ_JAKUMG010000001.1"/>
</dbReference>
<dbReference type="InterPro" id="IPR029058">
    <property type="entry name" value="AB_hydrolase_fold"/>
</dbReference>
<name>A0ABT6TWU4_9GAMM</name>
<proteinExistence type="predicted"/>